<evidence type="ECO:0000256" key="1">
    <source>
        <dbReference type="SAM" id="MobiDB-lite"/>
    </source>
</evidence>
<gene>
    <name evidence="2" type="primary">larC</name>
    <name evidence="2" type="ORF">K1I37_09610</name>
</gene>
<dbReference type="eggNOG" id="COG1641">
    <property type="taxonomic scope" value="Bacteria"/>
</dbReference>
<dbReference type="Pfam" id="PF01969">
    <property type="entry name" value="Ni_insertion"/>
    <property type="match status" value="1"/>
</dbReference>
<organism evidence="2 3">
    <name type="scientific">Alicyclobacillus acidoterrestris (strain ATCC 49025 / DSM 3922 / CIP 106132 / NCIMB 13137 / GD3B)</name>
    <dbReference type="NCBI Taxonomy" id="1356854"/>
    <lineage>
        <taxon>Bacteria</taxon>
        <taxon>Bacillati</taxon>
        <taxon>Bacillota</taxon>
        <taxon>Bacilli</taxon>
        <taxon>Bacillales</taxon>
        <taxon>Alicyclobacillaceae</taxon>
        <taxon>Alicyclobacillus</taxon>
    </lineage>
</organism>
<sequence length="276" mass="29812">MAVAKIECFAGASGDMFLGAWFNLGVPVDEWRSQLAQLAVNEEYEVTVEAVTKQEIAATRVQVRTQHSHHHRHLPDIARMIDASELPEIVKEKSQEAFTHLAVAEASVHGTTPDKIHFHEVGAVDAIVDIVGSMLAWHLLGEPDCFVSPIEVGGGTVHCDHGLMPVPAPATLALLKGYPIYSSGIWGETTTPTGAAIIRTLAQPLQKRHVFIGENIGYGAGTKDLPVANVLRIQLGERGSVWGSAVHQHGPEHNHHHTHEPSHEHASLSGVANLSF</sequence>
<dbReference type="NCBIfam" id="TIGR00299">
    <property type="entry name" value="nickel pincer cofactor biosynthesis protein LarC"/>
    <property type="match status" value="1"/>
</dbReference>
<evidence type="ECO:0000313" key="2">
    <source>
        <dbReference type="EMBL" id="UNO50661.1"/>
    </source>
</evidence>
<dbReference type="InterPro" id="IPR002822">
    <property type="entry name" value="Ni_insertion"/>
</dbReference>
<dbReference type="RefSeq" id="WP_021298356.1">
    <property type="nucleotide sequence ID" value="NZ_AURB01000185.1"/>
</dbReference>
<dbReference type="OrthoDB" id="9765625at2"/>
<feature type="compositionally biased region" description="Basic and acidic residues" evidence="1">
    <location>
        <begin position="249"/>
        <end position="266"/>
    </location>
</feature>
<name>T0BDS4_ALIAG</name>
<reference evidence="3" key="1">
    <citation type="journal article" date="2022" name="G3 (Bethesda)">
        <title>Unveiling the complete genome sequence of Alicyclobacillus acidoterrestris DSM 3922T, a taint-producing strain.</title>
        <authorList>
            <person name="Leonardo I.C."/>
            <person name="Barreto Crespo M.T."/>
            <person name="Gaspar F.B."/>
        </authorList>
    </citation>
    <scope>NUCLEOTIDE SEQUENCE [LARGE SCALE GENOMIC DNA]</scope>
    <source>
        <strain evidence="3">DSM 3922</strain>
    </source>
</reference>
<dbReference type="PANTHER" id="PTHR36566">
    <property type="entry name" value="NICKEL INSERTION PROTEIN-RELATED"/>
    <property type="match status" value="1"/>
</dbReference>
<dbReference type="PANTHER" id="PTHR36566:SF1">
    <property type="entry name" value="PYRIDINIUM-3,5-BISTHIOCARBOXYLIC ACID MONONUCLEOTIDE NICKEL INSERTION PROTEIN"/>
    <property type="match status" value="1"/>
</dbReference>
<accession>T0BDS4</accession>
<dbReference type="STRING" id="1356854.N007_16060"/>
<protein>
    <submittedName>
        <fullName evidence="2">Nickel pincer cofactor biosynthesis protein LarC</fullName>
    </submittedName>
</protein>
<dbReference type="EMBL" id="CP080467">
    <property type="protein sequence ID" value="UNO50661.1"/>
    <property type="molecule type" value="Genomic_DNA"/>
</dbReference>
<dbReference type="Proteomes" id="UP000829401">
    <property type="component" value="Chromosome"/>
</dbReference>
<proteinExistence type="predicted"/>
<evidence type="ECO:0000313" key="3">
    <source>
        <dbReference type="Proteomes" id="UP000829401"/>
    </source>
</evidence>
<dbReference type="AlphaFoldDB" id="T0BDS4"/>
<feature type="region of interest" description="Disordered" evidence="1">
    <location>
        <begin position="244"/>
        <end position="276"/>
    </location>
</feature>
<keyword evidence="3" id="KW-1185">Reference proteome</keyword>
<dbReference type="KEGG" id="aaco:K1I37_09610"/>
<accession>A0A9E7CZX3</accession>